<feature type="zinc finger region" description="UBR-type" evidence="4">
    <location>
        <begin position="46"/>
        <end position="124"/>
    </location>
</feature>
<evidence type="ECO:0000259" key="6">
    <source>
        <dbReference type="PROSITE" id="PS51157"/>
    </source>
</evidence>
<dbReference type="InterPro" id="IPR047506">
    <property type="entry name" value="UBR7-like_UBR-box"/>
</dbReference>
<proteinExistence type="predicted"/>
<dbReference type="InterPro" id="IPR040204">
    <property type="entry name" value="UBR7"/>
</dbReference>
<feature type="compositionally biased region" description="Polar residues" evidence="5">
    <location>
        <begin position="267"/>
        <end position="277"/>
    </location>
</feature>
<feature type="compositionally biased region" description="Polar residues" evidence="5">
    <location>
        <begin position="309"/>
        <end position="325"/>
    </location>
</feature>
<comment type="caution">
    <text evidence="7">The sequence shown here is derived from an EMBL/GenBank/DDBJ whole genome shotgun (WGS) entry which is preliminary data.</text>
</comment>
<dbReference type="CDD" id="cd19677">
    <property type="entry name" value="UBR-box_UBR7"/>
    <property type="match status" value="1"/>
</dbReference>
<name>A0AAN8ICI5_9EURO</name>
<feature type="domain" description="UBR-type" evidence="6">
    <location>
        <begin position="46"/>
        <end position="124"/>
    </location>
</feature>
<accession>A0AAN8ICI5</accession>
<keyword evidence="2" id="KW-0863">Zinc-finger</keyword>
<evidence type="ECO:0000313" key="7">
    <source>
        <dbReference type="EMBL" id="KAK5958610.1"/>
    </source>
</evidence>
<dbReference type="AlphaFoldDB" id="A0AAN8ICI5"/>
<feature type="compositionally biased region" description="Basic and acidic residues" evidence="5">
    <location>
        <begin position="497"/>
        <end position="506"/>
    </location>
</feature>
<dbReference type="GO" id="GO:0005737">
    <property type="term" value="C:cytoplasm"/>
    <property type="evidence" value="ECO:0007669"/>
    <property type="project" value="TreeGrafter"/>
</dbReference>
<dbReference type="PANTHER" id="PTHR13513">
    <property type="entry name" value="E3 UBIQUITIN-PROTEIN LIGASE UBR7"/>
    <property type="match status" value="1"/>
</dbReference>
<reference evidence="7 8" key="1">
    <citation type="submission" date="2022-12" db="EMBL/GenBank/DDBJ databases">
        <title>Genomic features and morphological characterization of a novel Knufia sp. strain isolated from spacecraft assembly facility.</title>
        <authorList>
            <person name="Teixeira M."/>
            <person name="Chander A.M."/>
            <person name="Stajich J.E."/>
            <person name="Venkateswaran K."/>
        </authorList>
    </citation>
    <scope>NUCLEOTIDE SEQUENCE [LARGE SCALE GENOMIC DNA]</scope>
    <source>
        <strain evidence="7 8">FJI-L2-BK-P2</strain>
    </source>
</reference>
<dbReference type="InterPro" id="IPR003126">
    <property type="entry name" value="Znf_UBR"/>
</dbReference>
<evidence type="ECO:0000256" key="1">
    <source>
        <dbReference type="ARBA" id="ARBA00022723"/>
    </source>
</evidence>
<gene>
    <name evidence="7" type="ORF">OHC33_000453</name>
</gene>
<feature type="region of interest" description="Disordered" evidence="5">
    <location>
        <begin position="388"/>
        <end position="417"/>
    </location>
</feature>
<dbReference type="PROSITE" id="PS51157">
    <property type="entry name" value="ZF_UBR"/>
    <property type="match status" value="1"/>
</dbReference>
<dbReference type="Proteomes" id="UP001316803">
    <property type="component" value="Unassembled WGS sequence"/>
</dbReference>
<feature type="region of interest" description="Disordered" evidence="5">
    <location>
        <begin position="479"/>
        <end position="506"/>
    </location>
</feature>
<feature type="compositionally biased region" description="Basic and acidic residues" evidence="5">
    <location>
        <begin position="207"/>
        <end position="224"/>
    </location>
</feature>
<feature type="region of interest" description="Disordered" evidence="5">
    <location>
        <begin position="205"/>
        <end position="229"/>
    </location>
</feature>
<evidence type="ECO:0000256" key="4">
    <source>
        <dbReference type="PROSITE-ProRule" id="PRU00508"/>
    </source>
</evidence>
<dbReference type="GO" id="GO:0008270">
    <property type="term" value="F:zinc ion binding"/>
    <property type="evidence" value="ECO:0007669"/>
    <property type="project" value="UniProtKB-KW"/>
</dbReference>
<evidence type="ECO:0000256" key="5">
    <source>
        <dbReference type="SAM" id="MobiDB-lite"/>
    </source>
</evidence>
<dbReference type="GO" id="GO:0061630">
    <property type="term" value="F:ubiquitin protein ligase activity"/>
    <property type="evidence" value="ECO:0007669"/>
    <property type="project" value="InterPro"/>
</dbReference>
<protein>
    <recommendedName>
        <fullName evidence="6">UBR-type domain-containing protein</fullName>
    </recommendedName>
</protein>
<dbReference type="SMART" id="SM00396">
    <property type="entry name" value="ZnF_UBR1"/>
    <property type="match status" value="1"/>
</dbReference>
<keyword evidence="8" id="KW-1185">Reference proteome</keyword>
<sequence>MEPIPEDAIATNANATTQNSQTALQYIDEQLALEADAKEILPYKFDKCTYIQGPLRQSVFACLTCSPPPASAAQVHTPAGICYGCSISCHGDHNLVELFKRRHFVCDCGTTRMPSTQPCMLRSDPATGRKGVASQEPGKDNIYNHNFQNKFCGCAEEYDPDSEKGTMYQCIGLGSVEAGGCGEDWWHPECLMGLPRDWLSKGLATQRTEKKVEGQEDLEPEHPVPEGFPDDDDFSALICYKCAESNPWIKQYAGTDGFLPPIYKGKPQSNGAPQSALSLKRKASNEELDRPSSPSKRMKEEKPEALLGESNTATLLAEDTTTPDAQDNPAGAATGLPSNTIQAKHKHDDLPPVPTGVISILAKDDFRDKFCHCPQCFPNLIPHPQLQEEEDEYEPSISASEQSQAGGGSGTRSVGTGSILERGEAALSTMDRVKAIEGVMVYNHLKDKVKEFLKPYAESGEAVSADDIKGYFEKLRGDQEAMKEASGKPVAGDGEDGDSRREQSGY</sequence>
<keyword evidence="3" id="KW-0862">Zinc</keyword>
<dbReference type="Pfam" id="PF02207">
    <property type="entry name" value="zf-UBR"/>
    <property type="match status" value="1"/>
</dbReference>
<organism evidence="7 8">
    <name type="scientific">Knufia fluminis</name>
    <dbReference type="NCBI Taxonomy" id="191047"/>
    <lineage>
        <taxon>Eukaryota</taxon>
        <taxon>Fungi</taxon>
        <taxon>Dikarya</taxon>
        <taxon>Ascomycota</taxon>
        <taxon>Pezizomycotina</taxon>
        <taxon>Eurotiomycetes</taxon>
        <taxon>Chaetothyriomycetidae</taxon>
        <taxon>Chaetothyriales</taxon>
        <taxon>Trichomeriaceae</taxon>
        <taxon>Knufia</taxon>
    </lineage>
</organism>
<evidence type="ECO:0000313" key="8">
    <source>
        <dbReference type="Proteomes" id="UP001316803"/>
    </source>
</evidence>
<dbReference type="PANTHER" id="PTHR13513:SF9">
    <property type="entry name" value="E3 UBIQUITIN-PROTEIN LIGASE UBR7-RELATED"/>
    <property type="match status" value="1"/>
</dbReference>
<evidence type="ECO:0000256" key="3">
    <source>
        <dbReference type="ARBA" id="ARBA00022833"/>
    </source>
</evidence>
<keyword evidence="1" id="KW-0479">Metal-binding</keyword>
<feature type="region of interest" description="Disordered" evidence="5">
    <location>
        <begin position="264"/>
        <end position="350"/>
    </location>
</feature>
<evidence type="ECO:0000256" key="2">
    <source>
        <dbReference type="ARBA" id="ARBA00022771"/>
    </source>
</evidence>
<dbReference type="EMBL" id="JAKLMC020000001">
    <property type="protein sequence ID" value="KAK5958610.1"/>
    <property type="molecule type" value="Genomic_DNA"/>
</dbReference>